<evidence type="ECO:0000313" key="2">
    <source>
        <dbReference type="EMBL" id="EFC42662.1"/>
    </source>
</evidence>
<reference evidence="2 3" key="1">
    <citation type="journal article" date="2010" name="Cell">
        <title>The genome of Naegleria gruberi illuminates early eukaryotic versatility.</title>
        <authorList>
            <person name="Fritz-Laylin L.K."/>
            <person name="Prochnik S.E."/>
            <person name="Ginger M.L."/>
            <person name="Dacks J.B."/>
            <person name="Carpenter M.L."/>
            <person name="Field M.C."/>
            <person name="Kuo A."/>
            <person name="Paredez A."/>
            <person name="Chapman J."/>
            <person name="Pham J."/>
            <person name="Shu S."/>
            <person name="Neupane R."/>
            <person name="Cipriano M."/>
            <person name="Mancuso J."/>
            <person name="Tu H."/>
            <person name="Salamov A."/>
            <person name="Lindquist E."/>
            <person name="Shapiro H."/>
            <person name="Lucas S."/>
            <person name="Grigoriev I.V."/>
            <person name="Cande W.Z."/>
            <person name="Fulton C."/>
            <person name="Rokhsar D.S."/>
            <person name="Dawson S.C."/>
        </authorList>
    </citation>
    <scope>NUCLEOTIDE SEQUENCE [LARGE SCALE GENOMIC DNA]</scope>
    <source>
        <strain evidence="2 3">NEG-M</strain>
    </source>
</reference>
<proteinExistence type="predicted"/>
<evidence type="ECO:0000313" key="3">
    <source>
        <dbReference type="Proteomes" id="UP000006671"/>
    </source>
</evidence>
<dbReference type="KEGG" id="ngr:NAEGRDRAFT_69346"/>
<dbReference type="VEuPathDB" id="AmoebaDB:NAEGRDRAFT_69346"/>
<accession>D2VKC5</accession>
<sequence length="338" mass="39293">MKPFKFWFTSISGSEEEDTDEALMGHNYNNTSRMNRTSESINQTTQQSSKIMSIETMINNLKEIVCGKIEDLEQITTIGKDIPRLLHRITLDGEEYKEVEGVLSSSIIEVEKIISERKKRMSQFLCGVCSNILLLNSNNLFKEIEDKLENDVNFEIHSTFTNFVVDTFGVNSPVIQIFRCMTQDGVSQPIIYMKFKSRELFGQDYYDGKKWRIEMTVNTEGFQQTVVVKHIRLEKFLGRNSETLQNEDLCVFTWHIEYHYSRYVNIENLKQVNTVEELSQTETSKESLFVLNNVKLQFGEIISYNENVETTNENLKSLEIINSNLQNLFSQDVSELQI</sequence>
<dbReference type="RefSeq" id="XP_002675406.1">
    <property type="nucleotide sequence ID" value="XM_002675360.1"/>
</dbReference>
<organism evidence="3">
    <name type="scientific">Naegleria gruberi</name>
    <name type="common">Amoeba</name>
    <dbReference type="NCBI Taxonomy" id="5762"/>
    <lineage>
        <taxon>Eukaryota</taxon>
        <taxon>Discoba</taxon>
        <taxon>Heterolobosea</taxon>
        <taxon>Tetramitia</taxon>
        <taxon>Eutetramitia</taxon>
        <taxon>Vahlkampfiidae</taxon>
        <taxon>Naegleria</taxon>
    </lineage>
</organism>
<dbReference type="InParanoid" id="D2VKC5"/>
<dbReference type="OrthoDB" id="10335519at2759"/>
<dbReference type="PANTHER" id="PTHR36127:SF1">
    <property type="entry name" value="COMM DOMAIN-CONTAINING PROTEIN"/>
    <property type="match status" value="1"/>
</dbReference>
<name>D2VKC5_NAEGR</name>
<evidence type="ECO:0000259" key="1">
    <source>
        <dbReference type="Pfam" id="PF24929"/>
    </source>
</evidence>
<dbReference type="GeneID" id="8852213"/>
<dbReference type="AlphaFoldDB" id="D2VKC5"/>
<protein>
    <submittedName>
        <fullName evidence="2">Predicted protein</fullName>
    </submittedName>
</protein>
<dbReference type="Proteomes" id="UP000006671">
    <property type="component" value="Unassembled WGS sequence"/>
</dbReference>
<feature type="domain" description="Ras guanine nucleotide exchange factor glfB-like C-terminal" evidence="1">
    <location>
        <begin position="76"/>
        <end position="265"/>
    </location>
</feature>
<dbReference type="Pfam" id="PF24929">
    <property type="entry name" value="GlfB_C"/>
    <property type="match status" value="1"/>
</dbReference>
<gene>
    <name evidence="2" type="ORF">NAEGRDRAFT_69346</name>
</gene>
<dbReference type="EMBL" id="GG738878">
    <property type="protein sequence ID" value="EFC42662.1"/>
    <property type="molecule type" value="Genomic_DNA"/>
</dbReference>
<dbReference type="InterPro" id="IPR056651">
    <property type="entry name" value="GlfB-like_C"/>
</dbReference>
<dbReference type="OMA" id="FTWHIEY"/>
<keyword evidence="3" id="KW-1185">Reference proteome</keyword>
<dbReference type="PANTHER" id="PTHR36127">
    <property type="entry name" value="EXPRESSED PROTEIN"/>
    <property type="match status" value="1"/>
</dbReference>